<name>A0A839QGU5_MYCIR</name>
<evidence type="ECO:0000256" key="9">
    <source>
        <dbReference type="ARBA" id="ARBA00022989"/>
    </source>
</evidence>
<evidence type="ECO:0000256" key="14">
    <source>
        <dbReference type="ARBA" id="ARBA00024925"/>
    </source>
</evidence>
<evidence type="ECO:0000256" key="2">
    <source>
        <dbReference type="ARBA" id="ARBA00010377"/>
    </source>
</evidence>
<sequence>MSTFIGQLIGFAVIVFIIVKWVVPPVRSMMKKQQEAVRAALEESAEASKKLADADAMHAKAVEDAKSEGEKVTEEARHDSERITAQLAEQADAEAERIKSQGAQQVQLMRQQLIRQLRSGLGVESVQKAEELVRNYVSDPAAQASTVDRFLDELDQMAPSPSVLEAGASLNLRAASREALAEVVKKFESATDGADADALTSLADNLSAVAKLLLTEPTLNKHLAEPTDEPDPKVQLVERLFDGKVDGLTLDVLKTAVSQRWSSEGNLVDAVEHVARLALLTRAERDGQSEEVEDQLFRFGRVLDSESELSRLLGDTTVPADKRVELLKKVLDSSGGVNATVAALLTQTIELLRGEVADAAVNDLAELAVARRGESVAEVSAAAELSDEQRNRLTEVLSRIYGTPVSIQLDVDPEVLGGLLIVVGDEVIDGSISSRLAAARSGLPD</sequence>
<evidence type="ECO:0000256" key="5">
    <source>
        <dbReference type="ARBA" id="ARBA00022475"/>
    </source>
</evidence>
<evidence type="ECO:0000256" key="19">
    <source>
        <dbReference type="SAM" id="MobiDB-lite"/>
    </source>
</evidence>
<dbReference type="AlphaFoldDB" id="A0A839QGU5"/>
<comment type="subunit">
    <text evidence="16 17">F-type ATPases have 2 components, F(1) - the catalytic core - and F(0) - the membrane proton channel. F(1) has five subunits: alpha(3), beta(3), gamma(1), delta(1), epsilon(1). F(0) has three main subunits: a(1), b(2) and c(10-14). The alpha and beta chains form an alternating ring which encloses part of the gamma chain. F(1) is attached to F(0) by a central stalk formed by the gamma and epsilon chains, while a peripheral stalk is formed by the delta and b chains.</text>
</comment>
<dbReference type="NCBIfam" id="NF009967">
    <property type="entry name" value="PRK13430.1"/>
    <property type="match status" value="1"/>
</dbReference>
<gene>
    <name evidence="17" type="primary">atpF</name>
    <name evidence="18" type="synonym">atpH</name>
    <name evidence="20" type="ORF">FHR72_004834</name>
</gene>
<dbReference type="Pfam" id="PF00213">
    <property type="entry name" value="OSCP"/>
    <property type="match status" value="1"/>
</dbReference>
<keyword evidence="6 17" id="KW-0138">CF(0)</keyword>
<feature type="transmembrane region" description="Helical" evidence="17">
    <location>
        <begin position="6"/>
        <end position="23"/>
    </location>
</feature>
<evidence type="ECO:0000256" key="7">
    <source>
        <dbReference type="ARBA" id="ARBA00022692"/>
    </source>
</evidence>
<dbReference type="InterPro" id="IPR028987">
    <property type="entry name" value="ATP_synth_B-like_membr_sf"/>
</dbReference>
<keyword evidence="11 17" id="KW-0472">Membrane</keyword>
<comment type="function">
    <text evidence="18">This protein is part of the stalk that links CF(0) to CF(1). It either transmits conformational changes from CF(0) to CF(1) or is implicated in proton conduction.</text>
</comment>
<proteinExistence type="inferred from homology"/>
<comment type="similarity">
    <text evidence="3">In the N-terminal section; belongs to the ATPase B chain family.</text>
</comment>
<evidence type="ECO:0000256" key="1">
    <source>
        <dbReference type="ARBA" id="ARBA00004162"/>
    </source>
</evidence>
<evidence type="ECO:0000256" key="8">
    <source>
        <dbReference type="ARBA" id="ARBA00022781"/>
    </source>
</evidence>
<dbReference type="InterPro" id="IPR026015">
    <property type="entry name" value="ATP_synth_OSCP/delta_N_sf"/>
</dbReference>
<dbReference type="Gene3D" id="1.10.520.20">
    <property type="entry name" value="N-terminal domain of the delta subunit of the F1F0-ATP synthase"/>
    <property type="match status" value="1"/>
</dbReference>
<dbReference type="NCBIfam" id="TIGR01145">
    <property type="entry name" value="ATP_synt_delta"/>
    <property type="match status" value="1"/>
</dbReference>
<evidence type="ECO:0000313" key="21">
    <source>
        <dbReference type="Proteomes" id="UP000550501"/>
    </source>
</evidence>
<evidence type="ECO:0000256" key="6">
    <source>
        <dbReference type="ARBA" id="ARBA00022547"/>
    </source>
</evidence>
<dbReference type="RefSeq" id="WP_183473206.1">
    <property type="nucleotide sequence ID" value="NZ_JACHVU010000016.1"/>
</dbReference>
<keyword evidence="7 17" id="KW-0812">Transmembrane</keyword>
<evidence type="ECO:0000256" key="11">
    <source>
        <dbReference type="ARBA" id="ARBA00023136"/>
    </source>
</evidence>
<comment type="caution">
    <text evidence="20">The sequence shown here is derived from an EMBL/GenBank/DDBJ whole genome shotgun (WGS) entry which is preliminary data.</text>
</comment>
<dbReference type="SUPFAM" id="SSF81573">
    <property type="entry name" value="F1F0 ATP synthase subunit B, membrane domain"/>
    <property type="match status" value="1"/>
</dbReference>
<feature type="region of interest" description="Disordered" evidence="19">
    <location>
        <begin position="52"/>
        <end position="79"/>
    </location>
</feature>
<dbReference type="EMBL" id="JACHVU010000016">
    <property type="protein sequence ID" value="MBB2993326.1"/>
    <property type="molecule type" value="Genomic_DNA"/>
</dbReference>
<dbReference type="GO" id="GO:0045259">
    <property type="term" value="C:proton-transporting ATP synthase complex"/>
    <property type="evidence" value="ECO:0007669"/>
    <property type="project" value="UniProtKB-KW"/>
</dbReference>
<evidence type="ECO:0000256" key="4">
    <source>
        <dbReference type="ARBA" id="ARBA00022448"/>
    </source>
</evidence>
<organism evidence="20 21">
    <name type="scientific">Mycolicibacterium iranicum</name>
    <name type="common">Mycobacterium iranicum</name>
    <dbReference type="NCBI Taxonomy" id="912594"/>
    <lineage>
        <taxon>Bacteria</taxon>
        <taxon>Bacillati</taxon>
        <taxon>Actinomycetota</taxon>
        <taxon>Actinomycetes</taxon>
        <taxon>Mycobacteriales</taxon>
        <taxon>Mycobacteriaceae</taxon>
        <taxon>Mycolicibacterium</taxon>
    </lineage>
</organism>
<dbReference type="HAMAP" id="MF_01398">
    <property type="entry name" value="ATP_synth_b_bprime"/>
    <property type="match status" value="1"/>
</dbReference>
<evidence type="ECO:0000256" key="13">
    <source>
        <dbReference type="ARBA" id="ARBA00023310"/>
    </source>
</evidence>
<evidence type="ECO:0000256" key="15">
    <source>
        <dbReference type="ARBA" id="ARBA00025198"/>
    </source>
</evidence>
<dbReference type="InterPro" id="IPR000711">
    <property type="entry name" value="ATPase_OSCP/dsu"/>
</dbReference>
<evidence type="ECO:0000256" key="12">
    <source>
        <dbReference type="ARBA" id="ARBA00023268"/>
    </source>
</evidence>
<keyword evidence="4 17" id="KW-0813">Transport</keyword>
<keyword evidence="8 17" id="KW-0375">Hydrogen ion transport</keyword>
<dbReference type="NCBIfam" id="NF009961">
    <property type="entry name" value="PRK13428.1"/>
    <property type="match status" value="1"/>
</dbReference>
<keyword evidence="18" id="KW-0139">CF(1)</keyword>
<dbReference type="InterPro" id="IPR002146">
    <property type="entry name" value="ATP_synth_b/b'su_bac/chlpt"/>
</dbReference>
<evidence type="ECO:0000256" key="10">
    <source>
        <dbReference type="ARBA" id="ARBA00023065"/>
    </source>
</evidence>
<protein>
    <recommendedName>
        <fullName evidence="17 18">Multifunctional fusion protein</fullName>
    </recommendedName>
    <domain>
        <recommendedName>
            <fullName evidence="17">ATP synthase subunit b</fullName>
        </recommendedName>
        <alternativeName>
            <fullName evidence="17">ATP synthase F(0) sector subunit b</fullName>
        </alternativeName>
        <alternativeName>
            <fullName evidence="17">ATPase subunit I</fullName>
        </alternativeName>
        <alternativeName>
            <fullName evidence="17">F-type ATPase subunit b</fullName>
            <shortName evidence="17">F-ATPase subunit b</shortName>
        </alternativeName>
    </domain>
    <domain>
        <recommendedName>
            <fullName evidence="18">ATP synthase subunit delta</fullName>
        </recommendedName>
        <alternativeName>
            <fullName evidence="18">ATP synthase F(1) sector subunit delta</fullName>
        </alternativeName>
        <alternativeName>
            <fullName evidence="18">F-type ATPase subunit delta</fullName>
            <shortName evidence="18">F-ATPase subunit delta</shortName>
        </alternativeName>
    </domain>
</protein>
<evidence type="ECO:0000313" key="20">
    <source>
        <dbReference type="EMBL" id="MBB2993326.1"/>
    </source>
</evidence>
<evidence type="ECO:0000256" key="17">
    <source>
        <dbReference type="HAMAP-Rule" id="MF_01398"/>
    </source>
</evidence>
<keyword evidence="21" id="KW-1185">Reference proteome</keyword>
<comment type="similarity">
    <text evidence="18">Belongs to the ATPase delta chain family.</text>
</comment>
<comment type="function">
    <text evidence="17">Component of the F(0) channel, it forms part of the peripheral stalk, linking F(1) to F(0).</text>
</comment>
<dbReference type="CDD" id="cd06503">
    <property type="entry name" value="ATP-synt_Fo_b"/>
    <property type="match status" value="1"/>
</dbReference>
<dbReference type="Proteomes" id="UP000550501">
    <property type="component" value="Unassembled WGS sequence"/>
</dbReference>
<reference evidence="20 21" key="1">
    <citation type="submission" date="2020-08" db="EMBL/GenBank/DDBJ databases">
        <title>The Agave Microbiome: Exploring the role of microbial communities in plant adaptations to desert environments.</title>
        <authorList>
            <person name="Partida-Martinez L.P."/>
        </authorList>
    </citation>
    <scope>NUCLEOTIDE SEQUENCE [LARGE SCALE GENOMIC DNA]</scope>
    <source>
        <strain evidence="20 21">AT2.18</strain>
    </source>
</reference>
<keyword evidence="12" id="KW-0511">Multifunctional enzyme</keyword>
<dbReference type="PANTHER" id="PTHR11910">
    <property type="entry name" value="ATP SYNTHASE DELTA CHAIN"/>
    <property type="match status" value="1"/>
</dbReference>
<keyword evidence="9 17" id="KW-1133">Transmembrane helix</keyword>
<comment type="similarity">
    <text evidence="2">In the C-terminal section; belongs to the ATPase delta chain family.</text>
</comment>
<comment type="subcellular location">
    <subcellularLocation>
        <location evidence="18">Cell membrane</location>
        <topology evidence="18">Peripheral membrane protein</topology>
    </subcellularLocation>
    <subcellularLocation>
        <location evidence="1 17">Cell membrane</location>
        <topology evidence="1 17">Single-pass membrane protein</topology>
    </subcellularLocation>
</comment>
<evidence type="ECO:0000256" key="16">
    <source>
        <dbReference type="ARBA" id="ARBA00025830"/>
    </source>
</evidence>
<evidence type="ECO:0000256" key="3">
    <source>
        <dbReference type="ARBA" id="ARBA00010811"/>
    </source>
</evidence>
<keyword evidence="5 17" id="KW-1003">Cell membrane</keyword>
<dbReference type="GO" id="GO:0005886">
    <property type="term" value="C:plasma membrane"/>
    <property type="evidence" value="ECO:0007669"/>
    <property type="project" value="UniProtKB-SubCell"/>
</dbReference>
<dbReference type="SUPFAM" id="SSF47928">
    <property type="entry name" value="N-terminal domain of the delta subunit of the F1F0-ATP synthase"/>
    <property type="match status" value="1"/>
</dbReference>
<dbReference type="PRINTS" id="PR00125">
    <property type="entry name" value="ATPASEDELTA"/>
</dbReference>
<dbReference type="HAMAP" id="MF_01416">
    <property type="entry name" value="ATP_synth_delta_bact"/>
    <property type="match status" value="1"/>
</dbReference>
<keyword evidence="10 17" id="KW-0406">Ion transport</keyword>
<comment type="similarity">
    <text evidence="17">Belongs to the ATPase B chain family.</text>
</comment>
<keyword evidence="13 17" id="KW-0066">ATP synthesis</keyword>
<comment type="function">
    <text evidence="14">This fusion protein includes a component of the F(0) channel (subunit b) and of the F(1) subunit (subunit delta). Two copies of subunit b and one of delta together form the peripheral 'stator' stalk which links F(1) to F(0).</text>
</comment>
<evidence type="ECO:0000256" key="18">
    <source>
        <dbReference type="HAMAP-Rule" id="MF_01416"/>
    </source>
</evidence>
<accession>A0A839QGU5</accession>
<comment type="function">
    <text evidence="15 17">F(1)F(0) ATP synthase produces ATP from ADP in the presence of a proton or sodium gradient. F-type ATPases consist of two structural domains, F(1) containing the extramembraneous catalytic core and F(0) containing the membrane proton channel, linked together by a central stalk and a peripheral stalk. During catalysis, ATP synthesis in the catalytic domain of F(1) is coupled via a rotary mechanism of the central stalk subunits to proton translocation.</text>
</comment>
<dbReference type="Pfam" id="PF00430">
    <property type="entry name" value="ATP-synt_B"/>
    <property type="match status" value="1"/>
</dbReference>
<dbReference type="GO" id="GO:0046933">
    <property type="term" value="F:proton-transporting ATP synthase activity, rotational mechanism"/>
    <property type="evidence" value="ECO:0007669"/>
    <property type="project" value="UniProtKB-UniRule"/>
</dbReference>